<keyword evidence="2" id="KW-1185">Reference proteome</keyword>
<gene>
    <name evidence="1" type="ORF">ACHAWU_003698</name>
</gene>
<dbReference type="AlphaFoldDB" id="A0ABD3N661"/>
<name>A0ABD3N661_9STRA</name>
<evidence type="ECO:0000313" key="1">
    <source>
        <dbReference type="EMBL" id="KAL3771523.1"/>
    </source>
</evidence>
<accession>A0ABD3N661</accession>
<proteinExistence type="predicted"/>
<protein>
    <submittedName>
        <fullName evidence="1">Uncharacterized protein</fullName>
    </submittedName>
</protein>
<evidence type="ECO:0000313" key="2">
    <source>
        <dbReference type="Proteomes" id="UP001530293"/>
    </source>
</evidence>
<organism evidence="1 2">
    <name type="scientific">Discostella pseudostelligera</name>
    <dbReference type="NCBI Taxonomy" id="259834"/>
    <lineage>
        <taxon>Eukaryota</taxon>
        <taxon>Sar</taxon>
        <taxon>Stramenopiles</taxon>
        <taxon>Ochrophyta</taxon>
        <taxon>Bacillariophyta</taxon>
        <taxon>Coscinodiscophyceae</taxon>
        <taxon>Thalassiosirophycidae</taxon>
        <taxon>Stephanodiscales</taxon>
        <taxon>Stephanodiscaceae</taxon>
        <taxon>Discostella</taxon>
    </lineage>
</organism>
<sequence length="352" mass="40328">MIRRVQYELKQGGFDLCHPLHTSWYNNLIKEEGLVENGSLGLLPEPPTIVVDDDDDDDDEPTSSFNAILIGNTKRIWPIFISWLASMVDRIKERDENSTILDREALDLIASPFDTFVMESIRQIIQRCGEHDPEIKCCELFWSSGKRQKVNFDPSDESLDEKVMNGGESSNINYHCYVDDEKSFLVSMQRVATTTGKYWLDTEATKLCVHPEYGTWTAFRTLVLFEQRSHPSCSIPLAPPPCTCPVSPNEITLAKEIFDNALNISSSSDTQGYGTTLSKSWKELCDYLHNTSCTGSTWEKVPDTMKPWIQLRDSISVGREEWRYGQDQLLYHYTRDSEILLVELMKARRTDN</sequence>
<dbReference type="Proteomes" id="UP001530293">
    <property type="component" value="Unassembled WGS sequence"/>
</dbReference>
<reference evidence="1 2" key="1">
    <citation type="submission" date="2024-10" db="EMBL/GenBank/DDBJ databases">
        <title>Updated reference genomes for cyclostephanoid diatoms.</title>
        <authorList>
            <person name="Roberts W.R."/>
            <person name="Alverson A.J."/>
        </authorList>
    </citation>
    <scope>NUCLEOTIDE SEQUENCE [LARGE SCALE GENOMIC DNA]</scope>
    <source>
        <strain evidence="1 2">AJA232-27</strain>
    </source>
</reference>
<comment type="caution">
    <text evidence="1">The sequence shown here is derived from an EMBL/GenBank/DDBJ whole genome shotgun (WGS) entry which is preliminary data.</text>
</comment>
<dbReference type="EMBL" id="JALLBG020000023">
    <property type="protein sequence ID" value="KAL3771523.1"/>
    <property type="molecule type" value="Genomic_DNA"/>
</dbReference>